<dbReference type="EMBL" id="JACEEZ010007760">
    <property type="protein sequence ID" value="KAG0723756.1"/>
    <property type="molecule type" value="Genomic_DNA"/>
</dbReference>
<evidence type="ECO:0000313" key="3">
    <source>
        <dbReference type="Proteomes" id="UP000770661"/>
    </source>
</evidence>
<feature type="region of interest" description="Disordered" evidence="1">
    <location>
        <begin position="125"/>
        <end position="175"/>
    </location>
</feature>
<name>A0A8J4YHI5_CHIOP</name>
<protein>
    <submittedName>
        <fullName evidence="2">Uncharacterized protein</fullName>
    </submittedName>
</protein>
<feature type="compositionally biased region" description="Polar residues" evidence="1">
    <location>
        <begin position="163"/>
        <end position="175"/>
    </location>
</feature>
<dbReference type="Proteomes" id="UP000770661">
    <property type="component" value="Unassembled WGS sequence"/>
</dbReference>
<evidence type="ECO:0000256" key="1">
    <source>
        <dbReference type="SAM" id="MobiDB-lite"/>
    </source>
</evidence>
<keyword evidence="3" id="KW-1185">Reference proteome</keyword>
<evidence type="ECO:0000313" key="2">
    <source>
        <dbReference type="EMBL" id="KAG0723756.1"/>
    </source>
</evidence>
<proteinExistence type="predicted"/>
<reference evidence="2" key="1">
    <citation type="submission" date="2020-07" db="EMBL/GenBank/DDBJ databases">
        <title>The High-quality genome of the commercially important snow crab, Chionoecetes opilio.</title>
        <authorList>
            <person name="Jeong J.-H."/>
            <person name="Ryu S."/>
        </authorList>
    </citation>
    <scope>NUCLEOTIDE SEQUENCE</scope>
    <source>
        <strain evidence="2">MADBK_172401_WGS</strain>
        <tissue evidence="2">Digestive gland</tissue>
    </source>
</reference>
<accession>A0A8J4YHI5</accession>
<comment type="caution">
    <text evidence="2">The sequence shown here is derived from an EMBL/GenBank/DDBJ whole genome shotgun (WGS) entry which is preliminary data.</text>
</comment>
<organism evidence="2 3">
    <name type="scientific">Chionoecetes opilio</name>
    <name type="common">Atlantic snow crab</name>
    <name type="synonym">Cancer opilio</name>
    <dbReference type="NCBI Taxonomy" id="41210"/>
    <lineage>
        <taxon>Eukaryota</taxon>
        <taxon>Metazoa</taxon>
        <taxon>Ecdysozoa</taxon>
        <taxon>Arthropoda</taxon>
        <taxon>Crustacea</taxon>
        <taxon>Multicrustacea</taxon>
        <taxon>Malacostraca</taxon>
        <taxon>Eumalacostraca</taxon>
        <taxon>Eucarida</taxon>
        <taxon>Decapoda</taxon>
        <taxon>Pleocyemata</taxon>
        <taxon>Brachyura</taxon>
        <taxon>Eubrachyura</taxon>
        <taxon>Majoidea</taxon>
        <taxon>Majidae</taxon>
        <taxon>Chionoecetes</taxon>
    </lineage>
</organism>
<sequence length="175" mass="19478">MSDCAQRLRPAKDYLSLAEAVEMVLESDEYNDSASDDSSGEEYGRCSVCQHDTKGAAKETQGPTAVSVMLNISRRKYRIGRHVCRCGRLPILETLYIKEINPKLNVQANDLQALPSMKRTKANNSLLTEKQSEESTANKRLPLTETRSRSYLPISAATRPRGRQTSSINSASLRI</sequence>
<dbReference type="AlphaFoldDB" id="A0A8J4YHI5"/>
<gene>
    <name evidence="2" type="ORF">GWK47_041993</name>
</gene>